<evidence type="ECO:0000256" key="6">
    <source>
        <dbReference type="RuleBase" id="RU004355"/>
    </source>
</evidence>
<dbReference type="EC" id="3.1.11.6" evidence="5"/>
<dbReference type="Pfam" id="PF02601">
    <property type="entry name" value="Exonuc_VII_L"/>
    <property type="match status" value="1"/>
</dbReference>
<gene>
    <name evidence="5" type="primary">xseA</name>
    <name evidence="9" type="ORF">DES53_107349</name>
</gene>
<dbReference type="RefSeq" id="WP_113960139.1">
    <property type="nucleotide sequence ID" value="NZ_QNRR01000007.1"/>
</dbReference>
<evidence type="ECO:0000259" key="8">
    <source>
        <dbReference type="Pfam" id="PF13742"/>
    </source>
</evidence>
<comment type="caution">
    <text evidence="9">The sequence shown here is derived from an EMBL/GenBank/DDBJ whole genome shotgun (WGS) entry which is preliminary data.</text>
</comment>
<comment type="function">
    <text evidence="5">Bidirectionally degrades single-stranded DNA into large acid-insoluble oligonucleotides, which are then degraded further into small acid-soluble oligonucleotides.</text>
</comment>
<accession>A0A366HHX3</accession>
<sequence length="448" mass="50025">MPDPAVLTVSALTRSIRSLLEEQVGDVWVEGEISNHRLQSSGHQYFTLKDETAQISCVLFRNAGARLPMPLRDGMQVQIFGGLTVYEARGNYQIIVRTVQPKGQGSLQQRFEALKLKLAAEGLFDMEWKKPIPRFPRCVALVTSPTGAAIRDMLNILTRRAPWVRVMVFPVRVQGQGAEQEIAKAIELLNRAEEIDLPVPDTIVVGRGGGSLEDLWNFNEEVVARAIFASEIPIISAVGHEIDFTIADFVADLRAPTPSAAAELLAPDVTELRRHFDALDKRLSFRVNATLEQHERVLELMDKGALHREPVRLLRDAEQRVDDAESSFHDALSGFWREIEDTLIHHQHALERFQPTRLLTDAGHRMDLLQHRLASMVRQRITQDDERIRSMRKLLKSLGPDGVLARGFSMTTDPTGKAISDATKVRVGDMLITKFANGSVSSVATGNK</sequence>
<dbReference type="InterPro" id="IPR020579">
    <property type="entry name" value="Exonuc_VII_lsu_C"/>
</dbReference>
<name>A0A366HHX3_9BACT</name>
<comment type="subunit">
    <text evidence="5">Heterooligomer composed of large and small subunits.</text>
</comment>
<dbReference type="CDD" id="cd04489">
    <property type="entry name" value="ExoVII_LU_OBF"/>
    <property type="match status" value="1"/>
</dbReference>
<evidence type="ECO:0000256" key="5">
    <source>
        <dbReference type="HAMAP-Rule" id="MF_00378"/>
    </source>
</evidence>
<dbReference type="GO" id="GO:0008855">
    <property type="term" value="F:exodeoxyribonuclease VII activity"/>
    <property type="evidence" value="ECO:0007669"/>
    <property type="project" value="UniProtKB-UniRule"/>
</dbReference>
<protein>
    <recommendedName>
        <fullName evidence="5">Exodeoxyribonuclease 7 large subunit</fullName>
        <ecNumber evidence="5">3.1.11.6</ecNumber>
    </recommendedName>
    <alternativeName>
        <fullName evidence="5">Exodeoxyribonuclease VII large subunit</fullName>
        <shortName evidence="5">Exonuclease VII large subunit</shortName>
    </alternativeName>
</protein>
<dbReference type="OrthoDB" id="9802795at2"/>
<reference evidence="9 10" key="1">
    <citation type="submission" date="2018-06" db="EMBL/GenBank/DDBJ databases">
        <title>Genomic Encyclopedia of Type Strains, Phase IV (KMG-IV): sequencing the most valuable type-strain genomes for metagenomic binning, comparative biology and taxonomic classification.</title>
        <authorList>
            <person name="Goeker M."/>
        </authorList>
    </citation>
    <scope>NUCLEOTIDE SEQUENCE [LARGE SCALE GENOMIC DNA]</scope>
    <source>
        <strain evidence="9 10">DSM 25532</strain>
    </source>
</reference>
<evidence type="ECO:0000256" key="4">
    <source>
        <dbReference type="ARBA" id="ARBA00022839"/>
    </source>
</evidence>
<evidence type="ECO:0000256" key="3">
    <source>
        <dbReference type="ARBA" id="ARBA00022801"/>
    </source>
</evidence>
<keyword evidence="10" id="KW-1185">Reference proteome</keyword>
<evidence type="ECO:0000313" key="9">
    <source>
        <dbReference type="EMBL" id="RBP41516.1"/>
    </source>
</evidence>
<evidence type="ECO:0000256" key="2">
    <source>
        <dbReference type="ARBA" id="ARBA00022722"/>
    </source>
</evidence>
<evidence type="ECO:0000259" key="7">
    <source>
        <dbReference type="Pfam" id="PF02601"/>
    </source>
</evidence>
<dbReference type="Proteomes" id="UP000253426">
    <property type="component" value="Unassembled WGS sequence"/>
</dbReference>
<dbReference type="InterPro" id="IPR003753">
    <property type="entry name" value="Exonuc_VII_L"/>
</dbReference>
<feature type="domain" description="Exonuclease VII large subunit C-terminal" evidence="7">
    <location>
        <begin position="123"/>
        <end position="441"/>
    </location>
</feature>
<keyword evidence="4 5" id="KW-0269">Exonuclease</keyword>
<keyword evidence="2 5" id="KW-0540">Nuclease</keyword>
<dbReference type="Gene3D" id="2.40.50.1010">
    <property type="match status" value="1"/>
</dbReference>
<comment type="subcellular location">
    <subcellularLocation>
        <location evidence="5 6">Cytoplasm</location>
    </subcellularLocation>
</comment>
<dbReference type="EMBL" id="QNRR01000007">
    <property type="protein sequence ID" value="RBP41516.1"/>
    <property type="molecule type" value="Genomic_DNA"/>
</dbReference>
<dbReference type="HAMAP" id="MF_00378">
    <property type="entry name" value="Exonuc_7_L"/>
    <property type="match status" value="1"/>
</dbReference>
<dbReference type="NCBIfam" id="TIGR00237">
    <property type="entry name" value="xseA"/>
    <property type="match status" value="1"/>
</dbReference>
<evidence type="ECO:0000256" key="1">
    <source>
        <dbReference type="ARBA" id="ARBA00022490"/>
    </source>
</evidence>
<dbReference type="PANTHER" id="PTHR30008:SF0">
    <property type="entry name" value="EXODEOXYRIBONUCLEASE 7 LARGE SUBUNIT"/>
    <property type="match status" value="1"/>
</dbReference>
<dbReference type="GO" id="GO:0009318">
    <property type="term" value="C:exodeoxyribonuclease VII complex"/>
    <property type="evidence" value="ECO:0007669"/>
    <property type="project" value="UniProtKB-UniRule"/>
</dbReference>
<feature type="domain" description="OB-fold nucleic acid binding" evidence="8">
    <location>
        <begin position="7"/>
        <end position="99"/>
    </location>
</feature>
<dbReference type="InterPro" id="IPR025824">
    <property type="entry name" value="OB-fold_nuc-bd_dom"/>
</dbReference>
<dbReference type="AlphaFoldDB" id="A0A366HHX3"/>
<dbReference type="GO" id="GO:0006308">
    <property type="term" value="P:DNA catabolic process"/>
    <property type="evidence" value="ECO:0007669"/>
    <property type="project" value="UniProtKB-UniRule"/>
</dbReference>
<comment type="catalytic activity">
    <reaction evidence="5 6">
        <text>Exonucleolytic cleavage in either 5'- to 3'- or 3'- to 5'-direction to yield nucleoside 5'-phosphates.</text>
        <dbReference type="EC" id="3.1.11.6"/>
    </reaction>
</comment>
<comment type="similarity">
    <text evidence="5 6">Belongs to the XseA family.</text>
</comment>
<keyword evidence="1 5" id="KW-0963">Cytoplasm</keyword>
<proteinExistence type="inferred from homology"/>
<dbReference type="PANTHER" id="PTHR30008">
    <property type="entry name" value="EXODEOXYRIBONUCLEASE 7 LARGE SUBUNIT"/>
    <property type="match status" value="1"/>
</dbReference>
<dbReference type="Pfam" id="PF13742">
    <property type="entry name" value="tRNA_anti_2"/>
    <property type="match status" value="1"/>
</dbReference>
<dbReference type="GO" id="GO:0005737">
    <property type="term" value="C:cytoplasm"/>
    <property type="evidence" value="ECO:0007669"/>
    <property type="project" value="UniProtKB-SubCell"/>
</dbReference>
<evidence type="ECO:0000313" key="10">
    <source>
        <dbReference type="Proteomes" id="UP000253426"/>
    </source>
</evidence>
<dbReference type="GO" id="GO:0003676">
    <property type="term" value="F:nucleic acid binding"/>
    <property type="evidence" value="ECO:0007669"/>
    <property type="project" value="InterPro"/>
</dbReference>
<keyword evidence="3 5" id="KW-0378">Hydrolase</keyword>
<organism evidence="9 10">
    <name type="scientific">Roseimicrobium gellanilyticum</name>
    <dbReference type="NCBI Taxonomy" id="748857"/>
    <lineage>
        <taxon>Bacteria</taxon>
        <taxon>Pseudomonadati</taxon>
        <taxon>Verrucomicrobiota</taxon>
        <taxon>Verrucomicrobiia</taxon>
        <taxon>Verrucomicrobiales</taxon>
        <taxon>Verrucomicrobiaceae</taxon>
        <taxon>Roseimicrobium</taxon>
    </lineage>
</organism>